<name>A0A5E4AD63_MARMO</name>
<accession>A0A5E4AD63</accession>
<dbReference type="EMBL" id="CABDUW010000039">
    <property type="protein sequence ID" value="VTJ54562.1"/>
    <property type="molecule type" value="Genomic_DNA"/>
</dbReference>
<evidence type="ECO:0000313" key="2">
    <source>
        <dbReference type="Proteomes" id="UP000335636"/>
    </source>
</evidence>
<dbReference type="Proteomes" id="UP000335636">
    <property type="component" value="Unassembled WGS sequence"/>
</dbReference>
<protein>
    <submittedName>
        <fullName evidence="1">Uncharacterized protein</fullName>
    </submittedName>
</protein>
<dbReference type="AlphaFoldDB" id="A0A5E4AD63"/>
<comment type="caution">
    <text evidence="1">The sequence shown here is derived from an EMBL/GenBank/DDBJ whole genome shotgun (WGS) entry which is preliminary data.</text>
</comment>
<organism evidence="1 2">
    <name type="scientific">Marmota monax</name>
    <name type="common">Woodchuck</name>
    <dbReference type="NCBI Taxonomy" id="9995"/>
    <lineage>
        <taxon>Eukaryota</taxon>
        <taxon>Metazoa</taxon>
        <taxon>Chordata</taxon>
        <taxon>Craniata</taxon>
        <taxon>Vertebrata</taxon>
        <taxon>Euteleostomi</taxon>
        <taxon>Mammalia</taxon>
        <taxon>Eutheria</taxon>
        <taxon>Euarchontoglires</taxon>
        <taxon>Glires</taxon>
        <taxon>Rodentia</taxon>
        <taxon>Sciuromorpha</taxon>
        <taxon>Sciuridae</taxon>
        <taxon>Xerinae</taxon>
        <taxon>Marmotini</taxon>
        <taxon>Marmota</taxon>
    </lineage>
</organism>
<sequence>MLPGPCHRKCPVEQLIGNVLAPEDHRRHRLCCQCAPRGAPHRLSLQNLSLLHSPPLPPSAGALEGPFSLPGVHVQESQPTFQTGLAVAGLLSRRKGVGCGGGWDACPPQEHRQTKGVAPQSWTGLSRCCPPAATSVQTPCTSISNCCAQLYTPRPTVYATCGFFRKTPALNHIWAGFMSRTRMGMCSRGAVLLVTDG</sequence>
<keyword evidence="2" id="KW-1185">Reference proteome</keyword>
<evidence type="ECO:0000313" key="1">
    <source>
        <dbReference type="EMBL" id="VTJ54562.1"/>
    </source>
</evidence>
<proteinExistence type="predicted"/>
<reference evidence="1" key="1">
    <citation type="submission" date="2019-04" db="EMBL/GenBank/DDBJ databases">
        <authorList>
            <person name="Alioto T."/>
            <person name="Alioto T."/>
        </authorList>
    </citation>
    <scope>NUCLEOTIDE SEQUENCE [LARGE SCALE GENOMIC DNA]</scope>
</reference>
<gene>
    <name evidence="1" type="ORF">MONAX_5E010671</name>
</gene>